<feature type="transmembrane region" description="Helical" evidence="7">
    <location>
        <begin position="46"/>
        <end position="64"/>
    </location>
</feature>
<keyword evidence="3" id="KW-1003">Cell membrane</keyword>
<dbReference type="GO" id="GO:0005886">
    <property type="term" value="C:plasma membrane"/>
    <property type="evidence" value="ECO:0007669"/>
    <property type="project" value="UniProtKB-SubCell"/>
</dbReference>
<dbReference type="GO" id="GO:0016413">
    <property type="term" value="F:O-acetyltransferase activity"/>
    <property type="evidence" value="ECO:0007669"/>
    <property type="project" value="TreeGrafter"/>
</dbReference>
<protein>
    <submittedName>
        <fullName evidence="9">Acyltransferase</fullName>
    </submittedName>
</protein>
<feature type="transmembrane region" description="Helical" evidence="7">
    <location>
        <begin position="235"/>
        <end position="254"/>
    </location>
</feature>
<evidence type="ECO:0000256" key="4">
    <source>
        <dbReference type="ARBA" id="ARBA00022692"/>
    </source>
</evidence>
<evidence type="ECO:0000313" key="9">
    <source>
        <dbReference type="EMBL" id="TGN11371.1"/>
    </source>
</evidence>
<comment type="caution">
    <text evidence="9">The sequence shown here is derived from an EMBL/GenBank/DDBJ whole genome shotgun (WGS) entry which is preliminary data.</text>
</comment>
<evidence type="ECO:0000259" key="8">
    <source>
        <dbReference type="Pfam" id="PF01757"/>
    </source>
</evidence>
<dbReference type="GO" id="GO:0009246">
    <property type="term" value="P:enterobacterial common antigen biosynthetic process"/>
    <property type="evidence" value="ECO:0007669"/>
    <property type="project" value="TreeGrafter"/>
</dbReference>
<feature type="transmembrane region" description="Helical" evidence="7">
    <location>
        <begin position="290"/>
        <end position="312"/>
    </location>
</feature>
<dbReference type="OrthoDB" id="321153at2"/>
<feature type="transmembrane region" description="Helical" evidence="7">
    <location>
        <begin position="266"/>
        <end position="283"/>
    </location>
</feature>
<keyword evidence="10" id="KW-1185">Reference proteome</keyword>
<evidence type="ECO:0000256" key="2">
    <source>
        <dbReference type="ARBA" id="ARBA00007400"/>
    </source>
</evidence>
<accession>A0A6H3NNM9</accession>
<feature type="domain" description="Acyltransferase 3" evidence="8">
    <location>
        <begin position="40"/>
        <end position="342"/>
    </location>
</feature>
<keyword evidence="5 7" id="KW-1133">Transmembrane helix</keyword>
<dbReference type="Proteomes" id="UP000297649">
    <property type="component" value="Unassembled WGS sequence"/>
</dbReference>
<comment type="similarity">
    <text evidence="2">Belongs to the acyltransferase 3 family.</text>
</comment>
<reference evidence="9" key="1">
    <citation type="journal article" date="2019" name="PLoS Negl. Trop. Dis.">
        <title>Revisiting the worldwide diversity of Leptospira species in the environment.</title>
        <authorList>
            <person name="Vincent A.T."/>
            <person name="Schiettekatte O."/>
            <person name="Bourhy P."/>
            <person name="Veyrier F.J."/>
            <person name="Picardeau M."/>
        </authorList>
    </citation>
    <scope>NUCLEOTIDE SEQUENCE [LARGE SCALE GENOMIC DNA]</scope>
    <source>
        <strain evidence="9">201601109</strain>
    </source>
</reference>
<feature type="transmembrane region" description="Helical" evidence="7">
    <location>
        <begin position="176"/>
        <end position="197"/>
    </location>
</feature>
<feature type="transmembrane region" description="Helical" evidence="7">
    <location>
        <begin position="108"/>
        <end position="125"/>
    </location>
</feature>
<feature type="transmembrane region" description="Helical" evidence="7">
    <location>
        <begin position="145"/>
        <end position="164"/>
    </location>
</feature>
<comment type="subcellular location">
    <subcellularLocation>
        <location evidence="1">Cell membrane</location>
        <topology evidence="1">Multi-pass membrane protein</topology>
    </subcellularLocation>
</comment>
<evidence type="ECO:0000256" key="1">
    <source>
        <dbReference type="ARBA" id="ARBA00004651"/>
    </source>
</evidence>
<evidence type="ECO:0000256" key="7">
    <source>
        <dbReference type="SAM" id="Phobius"/>
    </source>
</evidence>
<proteinExistence type="inferred from homology"/>
<dbReference type="InterPro" id="IPR002656">
    <property type="entry name" value="Acyl_transf_3_dom"/>
</dbReference>
<keyword evidence="6 7" id="KW-0472">Membrane</keyword>
<dbReference type="PANTHER" id="PTHR40074">
    <property type="entry name" value="O-ACETYLTRANSFERASE WECH"/>
    <property type="match status" value="1"/>
</dbReference>
<dbReference type="RefSeq" id="WP_135743657.1">
    <property type="nucleotide sequence ID" value="NZ_JAIZBL010000005.1"/>
</dbReference>
<sequence>MEWELLGIILTGLAALYLWVFRIPYSIPHPLAAKQGRETRFDVLRGFAMVGIVLIHIHSYFQFFHPADQSVIRTTLFFSNLSRFSVPMFILTSAIFLRKKEGYWNSKLKNLVLPYTLASGIGYLVKYNHYNILEFIQFYFLGKVFAPFYFVPLLIQFYVLFYLFDKILTYKLFSRSLLLISLLLNLSSNLGLLDSILPKDYHSISILNYIFFFVFGIYIGLFYEKKDQTTKKGGVSLLFGTLTLLFLFFLILFSFDHVVDFKNHHLVYPIFFFFGVWEILPTFNRKISEWISYIGNNSLFIFLLHPFIIHLMHSVDPYSFGGPILGYIVTLILNVGIPIIIAFTIQKGKSLYRLRHSDER</sequence>
<feature type="transmembrane region" description="Helical" evidence="7">
    <location>
        <begin position="76"/>
        <end position="96"/>
    </location>
</feature>
<keyword evidence="9" id="KW-0012">Acyltransferase</keyword>
<keyword evidence="9" id="KW-0808">Transferase</keyword>
<feature type="transmembrane region" description="Helical" evidence="7">
    <location>
        <begin position="203"/>
        <end position="223"/>
    </location>
</feature>
<dbReference type="PANTHER" id="PTHR40074:SF2">
    <property type="entry name" value="O-ACETYLTRANSFERASE WECH"/>
    <property type="match status" value="1"/>
</dbReference>
<evidence type="ECO:0000256" key="6">
    <source>
        <dbReference type="ARBA" id="ARBA00023136"/>
    </source>
</evidence>
<feature type="transmembrane region" description="Helical" evidence="7">
    <location>
        <begin position="6"/>
        <end position="25"/>
    </location>
</feature>
<organism evidence="9 10">
    <name type="scientific">Leptospira bandrabouensis</name>
    <dbReference type="NCBI Taxonomy" id="2484903"/>
    <lineage>
        <taxon>Bacteria</taxon>
        <taxon>Pseudomonadati</taxon>
        <taxon>Spirochaetota</taxon>
        <taxon>Spirochaetia</taxon>
        <taxon>Leptospirales</taxon>
        <taxon>Leptospiraceae</taxon>
        <taxon>Leptospira</taxon>
    </lineage>
</organism>
<dbReference type="EMBL" id="RQHU01000024">
    <property type="protein sequence ID" value="TGN11371.1"/>
    <property type="molecule type" value="Genomic_DNA"/>
</dbReference>
<dbReference type="Pfam" id="PF01757">
    <property type="entry name" value="Acyl_transf_3"/>
    <property type="match status" value="1"/>
</dbReference>
<gene>
    <name evidence="9" type="ORF">EHR08_17820</name>
</gene>
<keyword evidence="4 7" id="KW-0812">Transmembrane</keyword>
<name>A0A6H3NNM9_9LEPT</name>
<evidence type="ECO:0000256" key="5">
    <source>
        <dbReference type="ARBA" id="ARBA00022989"/>
    </source>
</evidence>
<evidence type="ECO:0000256" key="3">
    <source>
        <dbReference type="ARBA" id="ARBA00022475"/>
    </source>
</evidence>
<feature type="transmembrane region" description="Helical" evidence="7">
    <location>
        <begin position="324"/>
        <end position="345"/>
    </location>
</feature>
<dbReference type="AlphaFoldDB" id="A0A6H3NNM9"/>
<evidence type="ECO:0000313" key="10">
    <source>
        <dbReference type="Proteomes" id="UP000297649"/>
    </source>
</evidence>